<proteinExistence type="predicted"/>
<evidence type="ECO:0008006" key="3">
    <source>
        <dbReference type="Google" id="ProtNLM"/>
    </source>
</evidence>
<reference evidence="1" key="1">
    <citation type="submission" date="2021-02" db="EMBL/GenBank/DDBJ databases">
        <authorList>
            <person name="Dougan E. K."/>
            <person name="Rhodes N."/>
            <person name="Thang M."/>
            <person name="Chan C."/>
        </authorList>
    </citation>
    <scope>NUCLEOTIDE SEQUENCE</scope>
</reference>
<gene>
    <name evidence="1" type="ORF">SNEC2469_LOCUS24625</name>
</gene>
<name>A0A812ZF93_9DINO</name>
<comment type="caution">
    <text evidence="1">The sequence shown here is derived from an EMBL/GenBank/DDBJ whole genome shotgun (WGS) entry which is preliminary data.</text>
</comment>
<keyword evidence="2" id="KW-1185">Reference proteome</keyword>
<sequence length="328" mass="36663">MEEEDVFWRPNFFPAQVFFRVDAPSAPCTIPYQPKQSADLKVDPLHSRSRLAACHLHLGEFLKLILGVNMPQDALLAICALLPLRERRAFSCLARQFRLATTLTWSDDPVENDTTLLSIMRKDQPEFLSRAIKDSGTSKDSLGRILVHATDGGRVYRRHRCCRLLGEMGAEVRCEDAVRVTGGLLGYHDGVYVRKLGQSRLAYIGSDSILALEEPSENLFRRIEQGFKISPDRTAKDKIWCHLDDGGLNLAHVAFSASTVPPSDGWHAEADSPRVIPTIRVQPLRLEDLLYSGPASSGPILDRREVRISFARPLHWIPASDRSEASGL</sequence>
<dbReference type="EMBL" id="CAJNJA010047681">
    <property type="protein sequence ID" value="CAE7825757.1"/>
    <property type="molecule type" value="Genomic_DNA"/>
</dbReference>
<dbReference type="Proteomes" id="UP000601435">
    <property type="component" value="Unassembled WGS sequence"/>
</dbReference>
<dbReference type="AlphaFoldDB" id="A0A812ZF93"/>
<protein>
    <recommendedName>
        <fullName evidence="3">F-box domain-containing protein</fullName>
    </recommendedName>
</protein>
<dbReference type="OrthoDB" id="419552at2759"/>
<evidence type="ECO:0000313" key="1">
    <source>
        <dbReference type="EMBL" id="CAE7825757.1"/>
    </source>
</evidence>
<evidence type="ECO:0000313" key="2">
    <source>
        <dbReference type="Proteomes" id="UP000601435"/>
    </source>
</evidence>
<organism evidence="1 2">
    <name type="scientific">Symbiodinium necroappetens</name>
    <dbReference type="NCBI Taxonomy" id="1628268"/>
    <lineage>
        <taxon>Eukaryota</taxon>
        <taxon>Sar</taxon>
        <taxon>Alveolata</taxon>
        <taxon>Dinophyceae</taxon>
        <taxon>Suessiales</taxon>
        <taxon>Symbiodiniaceae</taxon>
        <taxon>Symbiodinium</taxon>
    </lineage>
</organism>
<accession>A0A812ZF93</accession>